<feature type="coiled-coil region" evidence="1">
    <location>
        <begin position="708"/>
        <end position="930"/>
    </location>
</feature>
<dbReference type="AlphaFoldDB" id="A0A371CB06"/>
<dbReference type="Proteomes" id="UP000256601">
    <property type="component" value="Unassembled WGS sequence"/>
</dbReference>
<feature type="compositionally biased region" description="Basic and acidic residues" evidence="2">
    <location>
        <begin position="325"/>
        <end position="334"/>
    </location>
</feature>
<evidence type="ECO:0000313" key="3">
    <source>
        <dbReference type="EMBL" id="RDW27487.1"/>
    </source>
</evidence>
<dbReference type="PANTHER" id="PTHR15154">
    <property type="entry name" value="HAMARTIN"/>
    <property type="match status" value="1"/>
</dbReference>
<feature type="region of interest" description="Disordered" evidence="2">
    <location>
        <begin position="587"/>
        <end position="652"/>
    </location>
</feature>
<dbReference type="SUPFAM" id="SSF48371">
    <property type="entry name" value="ARM repeat"/>
    <property type="match status" value="1"/>
</dbReference>
<feature type="compositionally biased region" description="Low complexity" evidence="2">
    <location>
        <begin position="533"/>
        <end position="551"/>
    </location>
</feature>
<feature type="compositionally biased region" description="Polar residues" evidence="2">
    <location>
        <begin position="510"/>
        <end position="526"/>
    </location>
</feature>
<feature type="region of interest" description="Disordered" evidence="2">
    <location>
        <begin position="486"/>
        <end position="551"/>
    </location>
</feature>
<proteinExistence type="predicted"/>
<dbReference type="InterPro" id="IPR016024">
    <property type="entry name" value="ARM-type_fold"/>
</dbReference>
<evidence type="ECO:0008006" key="5">
    <source>
        <dbReference type="Google" id="ProtNLM"/>
    </source>
</evidence>
<dbReference type="EMBL" id="KZ858962">
    <property type="protein sequence ID" value="RDW27487.1"/>
    <property type="molecule type" value="Genomic_DNA"/>
</dbReference>
<gene>
    <name evidence="3" type="ORF">B0I71DRAFT_20655</name>
</gene>
<dbReference type="GO" id="GO:0032007">
    <property type="term" value="P:negative regulation of TOR signaling"/>
    <property type="evidence" value="ECO:0007669"/>
    <property type="project" value="TreeGrafter"/>
</dbReference>
<dbReference type="VEuPathDB" id="FungiDB:YALI1_E15318g"/>
<dbReference type="GO" id="GO:0033596">
    <property type="term" value="C:TSC1-TSC2 complex"/>
    <property type="evidence" value="ECO:0007669"/>
    <property type="project" value="TreeGrafter"/>
</dbReference>
<name>A0A371CB06_YARLL</name>
<feature type="compositionally biased region" description="Acidic residues" evidence="2">
    <location>
        <begin position="308"/>
        <end position="324"/>
    </location>
</feature>
<reference evidence="3 4" key="1">
    <citation type="submission" date="2018-07" db="EMBL/GenBank/DDBJ databases">
        <title>Draft Genome Assemblies for Five Robust Yarrowia lipolytica Strains Exhibiting High Lipid Production and Pentose Sugar Utilization and Sugar Alcohol Secretion from Undetoxified Lignocellulosic Biomass Hydrolysates.</title>
        <authorList>
            <consortium name="DOE Joint Genome Institute"/>
            <person name="Walker C."/>
            <person name="Ryu S."/>
            <person name="Na H."/>
            <person name="Zane M."/>
            <person name="LaButti K."/>
            <person name="Lipzen A."/>
            <person name="Haridas S."/>
            <person name="Barry K."/>
            <person name="Grigoriev I.V."/>
            <person name="Quarterman J."/>
            <person name="Slininger P."/>
            <person name="Dien B."/>
            <person name="Trinh C.T."/>
        </authorList>
    </citation>
    <scope>NUCLEOTIDE SEQUENCE [LARGE SCALE GENOMIC DNA]</scope>
    <source>
        <strain evidence="3 4">YB392</strain>
    </source>
</reference>
<evidence type="ECO:0000313" key="4">
    <source>
        <dbReference type="Proteomes" id="UP000256601"/>
    </source>
</evidence>
<protein>
    <recommendedName>
        <fullName evidence="5">Hamartin protein-domain-containing protein</fullName>
    </recommendedName>
</protein>
<accession>A0A371CB06</accession>
<feature type="compositionally biased region" description="Polar residues" evidence="2">
    <location>
        <begin position="968"/>
        <end position="987"/>
    </location>
</feature>
<feature type="compositionally biased region" description="Polar residues" evidence="2">
    <location>
        <begin position="631"/>
        <end position="645"/>
    </location>
</feature>
<organism evidence="3 4">
    <name type="scientific">Yarrowia lipolytica</name>
    <name type="common">Candida lipolytica</name>
    <dbReference type="NCBI Taxonomy" id="4952"/>
    <lineage>
        <taxon>Eukaryota</taxon>
        <taxon>Fungi</taxon>
        <taxon>Dikarya</taxon>
        <taxon>Ascomycota</taxon>
        <taxon>Saccharomycotina</taxon>
        <taxon>Dipodascomycetes</taxon>
        <taxon>Dipodascales</taxon>
        <taxon>Dipodascales incertae sedis</taxon>
        <taxon>Yarrowia</taxon>
    </lineage>
</organism>
<feature type="region of interest" description="Disordered" evidence="2">
    <location>
        <begin position="966"/>
        <end position="1077"/>
    </location>
</feature>
<evidence type="ECO:0000256" key="1">
    <source>
        <dbReference type="SAM" id="Coils"/>
    </source>
</evidence>
<dbReference type="VEuPathDB" id="FungiDB:YALI0_E12375g"/>
<keyword evidence="1" id="KW-0175">Coiled coil</keyword>
<sequence>MGMRRHDLARAMALALETPPNQLTPQVRQEVVQQCEAFVDSNLPISESESAKLGEDLVQIYKDAVMANPAAEVLFLQCMSRLAPCLVVEEQVRTWVDLYSKPAIDSAGQKNDLVRAARDLLVAWMVPRDSVEGNTAQYQAISRSTALFMVQIYLHESLIVGETKGKADAKEERLRFVRMNAKNLILTFAEERPQEFCVIANRFFVQPEYRVRILVLLSAFFSQTKAKIPADLARSQLVKHLFACLLHDKSSQVVTMAASALIMMLPFICSKIMTDLPYLFAVYGRMVCWREGEITDEDDNQDAFGVANDEEEEEEEEVHTDDEDSAKHKEKEETETQSTLDPEPSNDTNTNPPTSDTDGGKETENSTSVFADWHALPRDNVPDAPSPDWERMFTFLYGLFPSNFIMFLRKPTEYISQTLSSPDDWDEYFISQRSKTCFDRHLLHVQLLTSSSEQELKDEYRWAGMTPADIASLCLSLLTASPAERSREDNLSVSSGTKDKEKDKEIVTRSRGTSLSESKRQFSITSIPDRESTPSSQVTTSTESQVAAGELLSPTLTSTSATGQLMDLQARHQSLYGRKADFPPPVSISTLTLDDSDSQGREESPVSPLTRYQKHSSLGAPSASIEGVLESGTNSSPAMSPTQLPVGSPILRGDSTSEQADILAYYQRELLLIKNELDFVCYLDYHNQFRIRQLKEQLHSALRQDIDVQNLVTSNQKLKRQSEQLNSQLVKMKELGNTLRTQKVQHEGTLTKRNRELRLQCDALTEETAKTNLEFEHMQAENQRLYAAAMAKEAAVTQLELKVESLENENRLINEYRDKLKSLEASAESSSDNIRGSETQSSNSDLHIELEKTKIDLGVLKHEKETMEKRLRGEIAELEEQMTNIEKQTQPSHKVLEMLETIKQEAENRYHQLSVSHQELSQRYQDLDERFRTYAASSEAENLSPGAGELFNNTNQKSLLGYDVESIGESSGNSHRTTKQSSASLAGSDSAYYRGVPIGGNSKTPSPAVEHLGMNFGGHGSHATSATNIPQPQPPSHSHSTFQDEDSSRPRARGRGGWQNAARKSESKKINSFRGFL</sequence>
<feature type="region of interest" description="Disordered" evidence="2">
    <location>
        <begin position="308"/>
        <end position="374"/>
    </location>
</feature>
<dbReference type="PANTHER" id="PTHR15154:SF2">
    <property type="entry name" value="HAMARTIN"/>
    <property type="match status" value="1"/>
</dbReference>
<feature type="compositionally biased region" description="Low complexity" evidence="2">
    <location>
        <begin position="341"/>
        <end position="357"/>
    </location>
</feature>
<evidence type="ECO:0000256" key="2">
    <source>
        <dbReference type="SAM" id="MobiDB-lite"/>
    </source>
</evidence>
<dbReference type="InterPro" id="IPR007483">
    <property type="entry name" value="Hamartin"/>
</dbReference>
<feature type="compositionally biased region" description="Basic and acidic residues" evidence="2">
    <location>
        <begin position="497"/>
        <end position="508"/>
    </location>
</feature>
<dbReference type="GO" id="GO:0051726">
    <property type="term" value="P:regulation of cell cycle"/>
    <property type="evidence" value="ECO:0007669"/>
    <property type="project" value="TreeGrafter"/>
</dbReference>